<protein>
    <submittedName>
        <fullName evidence="1">Uncharacterized protein</fullName>
    </submittedName>
</protein>
<name>A0A3B1E6J8_9ZZZZ</name>
<accession>A0A3B1E6J8</accession>
<gene>
    <name evidence="1" type="ORF">MNB_ARC-1_1284</name>
</gene>
<evidence type="ECO:0000313" key="1">
    <source>
        <dbReference type="EMBL" id="VAY86331.1"/>
    </source>
</evidence>
<dbReference type="EMBL" id="UOYO01000006">
    <property type="protein sequence ID" value="VAY86331.1"/>
    <property type="molecule type" value="Genomic_DNA"/>
</dbReference>
<proteinExistence type="predicted"/>
<reference evidence="1" key="1">
    <citation type="submission" date="2018-10" db="EMBL/GenBank/DDBJ databases">
        <authorList>
            <person name="Aoki K."/>
        </authorList>
    </citation>
    <scope>NUCLEOTIDE SEQUENCE</scope>
</reference>
<organism evidence="1">
    <name type="scientific">hydrothermal vent metagenome</name>
    <dbReference type="NCBI Taxonomy" id="652676"/>
    <lineage>
        <taxon>unclassified sequences</taxon>
        <taxon>metagenomes</taxon>
        <taxon>ecological metagenomes</taxon>
    </lineage>
</organism>
<dbReference type="AlphaFoldDB" id="A0A3B1E6J8"/>
<sequence>MKIKKVTETITNTADKITSTIGDGFKSLTNPINDYKYIKDKNKEIERIMKEADKKTAPFREKINKKLEEFGNVKIEIIDTTINKFSTRIKDIKNFPFNEIENKLAPHKNLSFSKKDLDDMQVSVLSVKKILKGGTGGAIAGAGIAGATYATVAAFGAASTGTVISSLSGAAATNATLAWLGGGALAAGGGGMALGAIVLGGIAVVPIASILIYKGKFDYTEERKQVDQKYKEAILFSQKMDEFIKNFDDTIEFINNTIILVKKFASECNKLNHQTEHIIEQIGKNYENYNNEQKKLIQKNVTFIAGLSAFLNTNIMNDNGTFNRDMGYIVKTSDQFLKEAGEHIFIEYKKKTSIWIYIAPILICCSIAAYFYFKNL</sequence>